<dbReference type="Gene3D" id="1.10.520.30">
    <property type="entry name" value="AF1862-like domain"/>
    <property type="match status" value="1"/>
</dbReference>
<dbReference type="InterPro" id="IPR010160">
    <property type="entry name" value="CRISPR-assoc_prot_Cmr5"/>
</dbReference>
<dbReference type="GeneID" id="65560055"/>
<evidence type="ECO:0000256" key="3">
    <source>
        <dbReference type="ARBA" id="ARBA00022490"/>
    </source>
</evidence>
<gene>
    <name evidence="6" type="ORF">J5U21_01554</name>
    <name evidence="7" type="ORF">J5U22_01456</name>
</gene>
<keyword evidence="3" id="KW-0963">Cytoplasm</keyword>
<evidence type="ECO:0000313" key="8">
    <source>
        <dbReference type="Proteomes" id="UP000693941"/>
    </source>
</evidence>
<name>A0A8F5GW81_9CREN</name>
<proteinExistence type="inferred from homology"/>
<dbReference type="RefSeq" id="WP_261310134.1">
    <property type="nucleotide sequence ID" value="NZ_CP077713.1"/>
</dbReference>
<evidence type="ECO:0000313" key="9">
    <source>
        <dbReference type="Proteomes" id="UP000694036"/>
    </source>
</evidence>
<evidence type="ECO:0000313" key="6">
    <source>
        <dbReference type="EMBL" id="QXJ31903.1"/>
    </source>
</evidence>
<comment type="subcellular location">
    <subcellularLocation>
        <location evidence="1">Cytoplasm</location>
    </subcellularLocation>
</comment>
<dbReference type="NCBIfam" id="TIGR01881">
    <property type="entry name" value="cas_Cmr5"/>
    <property type="match status" value="1"/>
</dbReference>
<dbReference type="GO" id="GO:0005737">
    <property type="term" value="C:cytoplasm"/>
    <property type="evidence" value="ECO:0007669"/>
    <property type="project" value="UniProtKB-SubCell"/>
</dbReference>
<sequence length="171" mass="19638">MNEVDYPLDIGEKLLELAIYCKRSVRGFRSRAREMPQMIQQLGLIPSLTFLLSKIDDKNLIPSIQYFIKGKEIKDENNLCEEIEDKGYTSYLVVSFAWIKLKLNDVQFIDKCDNIEELTDCIKKDYISVLKTLKNDKNLLSKIEDSVLNFSIELKKIVDGIYGGEGDRGSS</sequence>
<keyword evidence="9" id="KW-1185">Reference proteome</keyword>
<dbReference type="EMBL" id="CP077713">
    <property type="protein sequence ID" value="QXJ34909.1"/>
    <property type="molecule type" value="Genomic_DNA"/>
</dbReference>
<evidence type="ECO:0000256" key="4">
    <source>
        <dbReference type="ARBA" id="ARBA00023118"/>
    </source>
</evidence>
<dbReference type="SUPFAM" id="SSF158568">
    <property type="entry name" value="AF1862-like"/>
    <property type="match status" value="1"/>
</dbReference>
<evidence type="ECO:0000256" key="1">
    <source>
        <dbReference type="ARBA" id="ARBA00004496"/>
    </source>
</evidence>
<dbReference type="Pfam" id="PF09701">
    <property type="entry name" value="Cas_Cmr5"/>
    <property type="match status" value="1"/>
</dbReference>
<dbReference type="Proteomes" id="UP000693941">
    <property type="component" value="Chromosome"/>
</dbReference>
<dbReference type="InterPro" id="IPR023101">
    <property type="entry name" value="AF1862-like_dom_sf"/>
</dbReference>
<dbReference type="EMBL" id="CP077715">
    <property type="protein sequence ID" value="QXJ31903.1"/>
    <property type="molecule type" value="Genomic_DNA"/>
</dbReference>
<reference evidence="6 9" key="1">
    <citation type="journal article" date="2021" name="Environ. Microbiol.">
        <title>New insights into the diversity and evolution of the archaeal mobilome from three complete genomes of Saccharolobus shibatae.</title>
        <authorList>
            <person name="Medvedeva S."/>
            <person name="Brandt D."/>
            <person name="Cvirkaite-Krupovic V."/>
            <person name="Liu Y."/>
            <person name="Severinov K."/>
            <person name="Ishino S."/>
            <person name="Ishino Y."/>
            <person name="Prangishvili D."/>
            <person name="Kalinowski J."/>
            <person name="Krupovic M."/>
        </authorList>
    </citation>
    <scope>NUCLEOTIDE SEQUENCE</scope>
    <source>
        <strain evidence="6">BEU9</strain>
        <strain evidence="7 9">S38A</strain>
    </source>
</reference>
<organism evidence="6 8">
    <name type="scientific">Saccharolobus shibatae</name>
    <dbReference type="NCBI Taxonomy" id="2286"/>
    <lineage>
        <taxon>Archaea</taxon>
        <taxon>Thermoproteota</taxon>
        <taxon>Thermoprotei</taxon>
        <taxon>Sulfolobales</taxon>
        <taxon>Sulfolobaceae</taxon>
        <taxon>Saccharolobus</taxon>
    </lineage>
</organism>
<accession>A0A8F5GW81</accession>
<keyword evidence="4" id="KW-0051">Antiviral defense</keyword>
<dbReference type="GO" id="GO:0051607">
    <property type="term" value="P:defense response to virus"/>
    <property type="evidence" value="ECO:0007669"/>
    <property type="project" value="UniProtKB-KW"/>
</dbReference>
<dbReference type="AlphaFoldDB" id="A0A8F5GW81"/>
<evidence type="ECO:0000313" key="7">
    <source>
        <dbReference type="EMBL" id="QXJ34909.1"/>
    </source>
</evidence>
<comment type="similarity">
    <text evidence="2">Belongs to the CRISPR system Cmr5 family.</text>
</comment>
<protein>
    <recommendedName>
        <fullName evidence="5">CRISPR type III-B/RAMP module-associated protein Cmr5</fullName>
    </recommendedName>
</protein>
<dbReference type="Proteomes" id="UP000694036">
    <property type="component" value="Chromosome"/>
</dbReference>
<evidence type="ECO:0000256" key="5">
    <source>
        <dbReference type="ARBA" id="ARBA00030001"/>
    </source>
</evidence>
<evidence type="ECO:0000256" key="2">
    <source>
        <dbReference type="ARBA" id="ARBA00006161"/>
    </source>
</evidence>